<dbReference type="SMART" id="SM00181">
    <property type="entry name" value="EGF"/>
    <property type="match status" value="3"/>
</dbReference>
<dbReference type="Bgee" id="ENSOCUG00000038679">
    <property type="expression patterns" value="Expressed in aorta and 16 other cell types or tissues"/>
</dbReference>
<dbReference type="InterPro" id="IPR000742">
    <property type="entry name" value="EGF"/>
</dbReference>
<dbReference type="PROSITE" id="PS00010">
    <property type="entry name" value="ASX_HYDROXYL"/>
    <property type="match status" value="1"/>
</dbReference>
<dbReference type="InParanoid" id="A0A5F9CFJ8"/>
<dbReference type="PANTHER" id="PTHR24050">
    <property type="entry name" value="PA14 DOMAIN-CONTAINING PROTEIN"/>
    <property type="match status" value="1"/>
</dbReference>
<dbReference type="InterPro" id="IPR049883">
    <property type="entry name" value="NOTCH1_EGF-like"/>
</dbReference>
<protein>
    <recommendedName>
        <fullName evidence="7">EGF-like domain-containing protein</fullName>
    </recommendedName>
</protein>
<dbReference type="InterPro" id="IPR052235">
    <property type="entry name" value="Nephronectin_domain"/>
</dbReference>
<dbReference type="Ensembl" id="ENSOCUT00000056530.1">
    <property type="protein sequence ID" value="ENSOCUP00000032400.1"/>
    <property type="gene ID" value="ENSOCUG00000038679.1"/>
</dbReference>
<reference evidence="8 9" key="1">
    <citation type="journal article" date="2011" name="Nature">
        <title>A high-resolution map of human evolutionary constraint using 29 mammals.</title>
        <authorList>
            <person name="Lindblad-Toh K."/>
            <person name="Garber M."/>
            <person name="Zuk O."/>
            <person name="Lin M.F."/>
            <person name="Parker B.J."/>
            <person name="Washietl S."/>
            <person name="Kheradpour P."/>
            <person name="Ernst J."/>
            <person name="Jordan G."/>
            <person name="Mauceli E."/>
            <person name="Ward L.D."/>
            <person name="Lowe C.B."/>
            <person name="Holloway A.K."/>
            <person name="Clamp M."/>
            <person name="Gnerre S."/>
            <person name="Alfoldi J."/>
            <person name="Beal K."/>
            <person name="Chang J."/>
            <person name="Clawson H."/>
            <person name="Cuff J."/>
            <person name="Di Palma F."/>
            <person name="Fitzgerald S."/>
            <person name="Flicek P."/>
            <person name="Guttman M."/>
            <person name="Hubisz M.J."/>
            <person name="Jaffe D.B."/>
            <person name="Jungreis I."/>
            <person name="Kent W.J."/>
            <person name="Kostka D."/>
            <person name="Lara M."/>
            <person name="Martins A.L."/>
            <person name="Massingham T."/>
            <person name="Moltke I."/>
            <person name="Raney B.J."/>
            <person name="Rasmussen M.D."/>
            <person name="Robinson J."/>
            <person name="Stark A."/>
            <person name="Vilella A.J."/>
            <person name="Wen J."/>
            <person name="Xie X."/>
            <person name="Zody M.C."/>
            <person name="Baldwin J."/>
            <person name="Bloom T."/>
            <person name="Chin C.W."/>
            <person name="Heiman D."/>
            <person name="Nicol R."/>
            <person name="Nusbaum C."/>
            <person name="Young S."/>
            <person name="Wilkinson J."/>
            <person name="Worley K.C."/>
            <person name="Kovar C.L."/>
            <person name="Muzny D.M."/>
            <person name="Gibbs R.A."/>
            <person name="Cree A."/>
            <person name="Dihn H.H."/>
            <person name="Fowler G."/>
            <person name="Jhangiani S."/>
            <person name="Joshi V."/>
            <person name="Lee S."/>
            <person name="Lewis L.R."/>
            <person name="Nazareth L.V."/>
            <person name="Okwuonu G."/>
            <person name="Santibanez J."/>
            <person name="Warren W.C."/>
            <person name="Mardis E.R."/>
            <person name="Weinstock G.M."/>
            <person name="Wilson R.K."/>
            <person name="Delehaunty K."/>
            <person name="Dooling D."/>
            <person name="Fronik C."/>
            <person name="Fulton L."/>
            <person name="Fulton B."/>
            <person name="Graves T."/>
            <person name="Minx P."/>
            <person name="Sodergren E."/>
            <person name="Birney E."/>
            <person name="Margulies E.H."/>
            <person name="Herrero J."/>
            <person name="Green E.D."/>
            <person name="Haussler D."/>
            <person name="Siepel A."/>
            <person name="Goldman N."/>
            <person name="Pollard K.S."/>
            <person name="Pedersen J.S."/>
            <person name="Lander E.S."/>
            <person name="Kellis M."/>
        </authorList>
    </citation>
    <scope>NUCLEOTIDE SEQUENCE [LARGE SCALE GENOMIC DNA]</scope>
    <source>
        <strain evidence="9">Thorbecke</strain>
    </source>
</reference>
<reference evidence="8" key="3">
    <citation type="submission" date="2025-09" db="UniProtKB">
        <authorList>
            <consortium name="Ensembl"/>
        </authorList>
    </citation>
    <scope>IDENTIFICATION</scope>
    <source>
        <strain evidence="8">Thorbecke</strain>
    </source>
</reference>
<dbReference type="PANTHER" id="PTHR24050:SF27">
    <property type="entry name" value="FIBRILLIN-1"/>
    <property type="match status" value="1"/>
</dbReference>
<keyword evidence="3" id="KW-0677">Repeat</keyword>
<organism evidence="8 9">
    <name type="scientific">Oryctolagus cuniculus</name>
    <name type="common">Rabbit</name>
    <dbReference type="NCBI Taxonomy" id="9986"/>
    <lineage>
        <taxon>Eukaryota</taxon>
        <taxon>Metazoa</taxon>
        <taxon>Chordata</taxon>
        <taxon>Craniata</taxon>
        <taxon>Vertebrata</taxon>
        <taxon>Euteleostomi</taxon>
        <taxon>Mammalia</taxon>
        <taxon>Eutheria</taxon>
        <taxon>Euarchontoglires</taxon>
        <taxon>Glires</taxon>
        <taxon>Lagomorpha</taxon>
        <taxon>Leporidae</taxon>
        <taxon>Oryctolagus</taxon>
    </lineage>
</organism>
<feature type="compositionally biased region" description="Low complexity" evidence="6">
    <location>
        <begin position="224"/>
        <end position="236"/>
    </location>
</feature>
<sequence>MMGAQAWGLGSALRRWGGGAARAAPDPAPPAETDECRLNQNICGHGECVPGPSDYSCHCNPGYRSHPQHRYCVGERGAGGPGGAGGGPRGRAPLMSVCLRACPSDVNECEAEPCGPGRGTCLNTGGSYNCHCNRGYRLHVGAGGRSCVGERARGGRRGAGGGAPSGGRRVIAPAAPRTPRPERVRQAPPVRRRRLLHQLPRSLQVQLLPRLPAQSVAAAGVRRWGSPPTGPGCPSTWGGGGEPALPSGPGSGPLRGGRVGAQRAGFALLTWGLPGRPRGPQTVPPHSPPSLFPSPLSYADIDECRDPSTCPDGKCENKPGSYKCIACQPGYRSQGGGACRGEGGAWASKAGKGGGRPRAEEIATSRSRSELSPPQTWTSAPGAAPARPAGVKTSPALSGAPAPRATRPRLTAAVAWTWTSVRPGTCVTAASAPTPRAPSSASASLATICPGTGAAARTSTSVTSLWPASGVTALTPTAPTDVSAPRAIGWWAAGSAKVWGRAGSSDPRTRCGWLALQLSMCSVSFHFTEQR</sequence>
<dbReference type="GeneTree" id="ENSGT00940000160285"/>
<evidence type="ECO:0000313" key="8">
    <source>
        <dbReference type="Ensembl" id="ENSOCUP00000032400.1"/>
    </source>
</evidence>
<evidence type="ECO:0000256" key="2">
    <source>
        <dbReference type="ARBA" id="ARBA00022729"/>
    </source>
</evidence>
<dbReference type="SUPFAM" id="SSF57184">
    <property type="entry name" value="Growth factor receptor domain"/>
    <property type="match status" value="1"/>
</dbReference>
<evidence type="ECO:0000256" key="4">
    <source>
        <dbReference type="ARBA" id="ARBA00023157"/>
    </source>
</evidence>
<dbReference type="InterPro" id="IPR009030">
    <property type="entry name" value="Growth_fac_rcpt_cys_sf"/>
</dbReference>
<evidence type="ECO:0000313" key="9">
    <source>
        <dbReference type="Proteomes" id="UP000001811"/>
    </source>
</evidence>
<comment type="caution">
    <text evidence="5">Lacks conserved residue(s) required for the propagation of feature annotation.</text>
</comment>
<dbReference type="GO" id="GO:0005509">
    <property type="term" value="F:calcium ion binding"/>
    <property type="evidence" value="ECO:0007669"/>
    <property type="project" value="InterPro"/>
</dbReference>
<feature type="region of interest" description="Disordered" evidence="6">
    <location>
        <begin position="153"/>
        <end position="187"/>
    </location>
</feature>
<feature type="region of interest" description="Disordered" evidence="6">
    <location>
        <begin position="220"/>
        <end position="251"/>
    </location>
</feature>
<feature type="compositionally biased region" description="Low complexity" evidence="6">
    <location>
        <begin position="166"/>
        <end position="177"/>
    </location>
</feature>
<dbReference type="Gene3D" id="2.10.25.10">
    <property type="entry name" value="Laminin"/>
    <property type="match status" value="3"/>
</dbReference>
<dbReference type="GO" id="GO:0005576">
    <property type="term" value="C:extracellular region"/>
    <property type="evidence" value="ECO:0007669"/>
    <property type="project" value="UniProtKB-SubCell"/>
</dbReference>
<evidence type="ECO:0000256" key="6">
    <source>
        <dbReference type="SAM" id="MobiDB-lite"/>
    </source>
</evidence>
<dbReference type="InterPro" id="IPR000152">
    <property type="entry name" value="EGF-type_Asp/Asn_hydroxyl_site"/>
</dbReference>
<dbReference type="FunFam" id="2.10.25.10:FF:000245">
    <property type="entry name" value="latent-transforming growth factor beta-binding protein 3 isoform X2"/>
    <property type="match status" value="1"/>
</dbReference>
<dbReference type="FunFam" id="2.10.25.10:FF:000302">
    <property type="entry name" value="latent-transforming growth factor beta-binding protein 3 isoform X2"/>
    <property type="match status" value="1"/>
</dbReference>
<evidence type="ECO:0000256" key="5">
    <source>
        <dbReference type="PROSITE-ProRule" id="PRU00076"/>
    </source>
</evidence>
<dbReference type="PROSITE" id="PS01187">
    <property type="entry name" value="EGF_CA"/>
    <property type="match status" value="2"/>
</dbReference>
<dbReference type="AlphaFoldDB" id="A0A5F9CFJ8"/>
<dbReference type="Pfam" id="PF07645">
    <property type="entry name" value="EGF_CA"/>
    <property type="match status" value="2"/>
</dbReference>
<keyword evidence="4" id="KW-1015">Disulfide bond</keyword>
<dbReference type="Proteomes" id="UP000001811">
    <property type="component" value="Unplaced"/>
</dbReference>
<dbReference type="SMART" id="SM00179">
    <property type="entry name" value="EGF_CA"/>
    <property type="match status" value="3"/>
</dbReference>
<feature type="domain" description="EGF-like" evidence="7">
    <location>
        <begin position="32"/>
        <end position="73"/>
    </location>
</feature>
<evidence type="ECO:0000256" key="1">
    <source>
        <dbReference type="ARBA" id="ARBA00022536"/>
    </source>
</evidence>
<evidence type="ECO:0000259" key="7">
    <source>
        <dbReference type="PROSITE" id="PS50026"/>
    </source>
</evidence>
<name>A0A5F9CFJ8_RABIT</name>
<feature type="compositionally biased region" description="Polar residues" evidence="6">
    <location>
        <begin position="370"/>
        <end position="379"/>
    </location>
</feature>
<accession>A0A5F9CFJ8</accession>
<dbReference type="PROSITE" id="PS50026">
    <property type="entry name" value="EGF_3"/>
    <property type="match status" value="2"/>
</dbReference>
<dbReference type="InterPro" id="IPR001881">
    <property type="entry name" value="EGF-like_Ca-bd_dom"/>
</dbReference>
<feature type="compositionally biased region" description="Low complexity" evidence="6">
    <location>
        <begin position="380"/>
        <end position="390"/>
    </location>
</feature>
<reference evidence="8" key="2">
    <citation type="submission" date="2025-08" db="UniProtKB">
        <authorList>
            <consortium name="Ensembl"/>
        </authorList>
    </citation>
    <scope>IDENTIFICATION</scope>
    <source>
        <strain evidence="8">Thorbecke</strain>
    </source>
</reference>
<dbReference type="InterPro" id="IPR018097">
    <property type="entry name" value="EGF_Ca-bd_CS"/>
</dbReference>
<proteinExistence type="predicted"/>
<keyword evidence="9" id="KW-1185">Reference proteome</keyword>
<feature type="domain" description="EGF-like" evidence="7">
    <location>
        <begin position="105"/>
        <end position="142"/>
    </location>
</feature>
<dbReference type="FunFam" id="2.10.25.10:FF:000317">
    <property type="entry name" value="latent-transforming growth factor beta-binding protein 3 isoform X2"/>
    <property type="match status" value="1"/>
</dbReference>
<dbReference type="CDD" id="cd00054">
    <property type="entry name" value="EGF_CA"/>
    <property type="match status" value="3"/>
</dbReference>
<dbReference type="STRING" id="9986.ENSOCUP00000032400"/>
<feature type="region of interest" description="Disordered" evidence="6">
    <location>
        <begin position="347"/>
        <end position="405"/>
    </location>
</feature>
<keyword evidence="2" id="KW-0732">Signal</keyword>
<evidence type="ECO:0000256" key="3">
    <source>
        <dbReference type="ARBA" id="ARBA00022737"/>
    </source>
</evidence>
<feature type="compositionally biased region" description="Basic and acidic residues" evidence="6">
    <location>
        <begin position="357"/>
        <end position="369"/>
    </location>
</feature>
<dbReference type="PROSITE" id="PS01186">
    <property type="entry name" value="EGF_2"/>
    <property type="match status" value="1"/>
</dbReference>
<keyword evidence="1 5" id="KW-0245">EGF-like domain</keyword>